<feature type="compositionally biased region" description="Polar residues" evidence="1">
    <location>
        <begin position="1"/>
        <end position="11"/>
    </location>
</feature>
<reference evidence="2 3" key="1">
    <citation type="submission" date="2022-03" db="EMBL/GenBank/DDBJ databases">
        <title>Genome data of Colletotrichum spp.</title>
        <authorList>
            <person name="Utami Y.D."/>
            <person name="Hiruma K."/>
        </authorList>
    </citation>
    <scope>NUCLEOTIDE SEQUENCE [LARGE SCALE GENOMIC DNA]</scope>
    <source>
        <strain evidence="2 3">MAFF 239500</strain>
    </source>
</reference>
<keyword evidence="3" id="KW-1185">Reference proteome</keyword>
<feature type="compositionally biased region" description="Basic residues" evidence="1">
    <location>
        <begin position="23"/>
        <end position="39"/>
    </location>
</feature>
<evidence type="ECO:0000256" key="1">
    <source>
        <dbReference type="SAM" id="MobiDB-lite"/>
    </source>
</evidence>
<accession>A0AA37P6R3</accession>
<gene>
    <name evidence="2" type="ORF">ColSpa_07302</name>
</gene>
<protein>
    <submittedName>
        <fullName evidence="2">Uncharacterized protein</fullName>
    </submittedName>
</protein>
<name>A0AA37P6R3_9PEZI</name>
<dbReference type="RefSeq" id="XP_049129471.1">
    <property type="nucleotide sequence ID" value="XM_049273514.1"/>
</dbReference>
<feature type="compositionally biased region" description="Basic and acidic residues" evidence="1">
    <location>
        <begin position="97"/>
        <end position="115"/>
    </location>
</feature>
<feature type="region of interest" description="Disordered" evidence="1">
    <location>
        <begin position="1"/>
        <end position="58"/>
    </location>
</feature>
<dbReference type="AlphaFoldDB" id="A0AA37P6R3"/>
<feature type="region of interest" description="Disordered" evidence="1">
    <location>
        <begin position="95"/>
        <end position="115"/>
    </location>
</feature>
<dbReference type="Proteomes" id="UP001055115">
    <property type="component" value="Unassembled WGS sequence"/>
</dbReference>
<organism evidence="2 3">
    <name type="scientific">Colletotrichum spaethianum</name>
    <dbReference type="NCBI Taxonomy" id="700344"/>
    <lineage>
        <taxon>Eukaryota</taxon>
        <taxon>Fungi</taxon>
        <taxon>Dikarya</taxon>
        <taxon>Ascomycota</taxon>
        <taxon>Pezizomycotina</taxon>
        <taxon>Sordariomycetes</taxon>
        <taxon>Hypocreomycetidae</taxon>
        <taxon>Glomerellales</taxon>
        <taxon>Glomerellaceae</taxon>
        <taxon>Colletotrichum</taxon>
        <taxon>Colletotrichum spaethianum species complex</taxon>
    </lineage>
</organism>
<evidence type="ECO:0000313" key="2">
    <source>
        <dbReference type="EMBL" id="GKT47121.1"/>
    </source>
</evidence>
<proteinExistence type="predicted"/>
<comment type="caution">
    <text evidence="2">The sequence shown here is derived from an EMBL/GenBank/DDBJ whole genome shotgun (WGS) entry which is preliminary data.</text>
</comment>
<dbReference type="EMBL" id="BQXU01000018">
    <property type="protein sequence ID" value="GKT47121.1"/>
    <property type="molecule type" value="Genomic_DNA"/>
</dbReference>
<sequence>MSSVAESQGALSKNEADLQEKRKAAKRQKREMQKRKKRAKIADAEFAATPGSKPEIQQEQLECPTDADAIMEVDSESEWEGFPDLPTPAAHIAASKSEADTLDSKDAGNVKPPVKEGKNGITALQESIAHQFPGDPRPATHALMDLLLDLKITDEFDGLAVPSQPGLHTIEQLATVTRLWFEKYRNKNVVLGIVLKNKNPIIDTFGDHRKTGTLWIKSSNGNFPQPGEKPARFSGIQFVPADVREHEKKYTKTNKDRH</sequence>
<evidence type="ECO:0000313" key="3">
    <source>
        <dbReference type="Proteomes" id="UP001055115"/>
    </source>
</evidence>
<dbReference type="GeneID" id="73328104"/>